<evidence type="ECO:0000313" key="3">
    <source>
        <dbReference type="Proteomes" id="UP000008177"/>
    </source>
</evidence>
<accession>G2YEB9</accession>
<name>G2YEB9_BOTF4</name>
<evidence type="ECO:0000256" key="1">
    <source>
        <dbReference type="SAM" id="MobiDB-lite"/>
    </source>
</evidence>
<dbReference type="Proteomes" id="UP000008177">
    <property type="component" value="Unplaced contigs"/>
</dbReference>
<evidence type="ECO:0000313" key="2">
    <source>
        <dbReference type="EMBL" id="CCD50117.1"/>
    </source>
</evidence>
<organism evidence="2 3">
    <name type="scientific">Botryotinia fuckeliana (strain T4)</name>
    <name type="common">Noble rot fungus</name>
    <name type="synonym">Botrytis cinerea</name>
    <dbReference type="NCBI Taxonomy" id="999810"/>
    <lineage>
        <taxon>Eukaryota</taxon>
        <taxon>Fungi</taxon>
        <taxon>Dikarya</taxon>
        <taxon>Ascomycota</taxon>
        <taxon>Pezizomycotina</taxon>
        <taxon>Leotiomycetes</taxon>
        <taxon>Helotiales</taxon>
        <taxon>Sclerotiniaceae</taxon>
        <taxon>Botrytis</taxon>
    </lineage>
</organism>
<proteinExistence type="predicted"/>
<dbReference type="STRING" id="999810.G2YEB9"/>
<gene>
    <name evidence="2" type="ORF">BofuT4_uP025160.1</name>
</gene>
<feature type="region of interest" description="Disordered" evidence="1">
    <location>
        <begin position="1"/>
        <end position="69"/>
    </location>
</feature>
<reference evidence="3" key="1">
    <citation type="journal article" date="2011" name="PLoS Genet.">
        <title>Genomic analysis of the necrotrophic fungal pathogens Sclerotinia sclerotiorum and Botrytis cinerea.</title>
        <authorList>
            <person name="Amselem J."/>
            <person name="Cuomo C.A."/>
            <person name="van Kan J.A."/>
            <person name="Viaud M."/>
            <person name="Benito E.P."/>
            <person name="Couloux A."/>
            <person name="Coutinho P.M."/>
            <person name="de Vries R.P."/>
            <person name="Dyer P.S."/>
            <person name="Fillinger S."/>
            <person name="Fournier E."/>
            <person name="Gout L."/>
            <person name="Hahn M."/>
            <person name="Kohn L."/>
            <person name="Lapalu N."/>
            <person name="Plummer K.M."/>
            <person name="Pradier J.M."/>
            <person name="Quevillon E."/>
            <person name="Sharon A."/>
            <person name="Simon A."/>
            <person name="ten Have A."/>
            <person name="Tudzynski B."/>
            <person name="Tudzynski P."/>
            <person name="Wincker P."/>
            <person name="Andrew M."/>
            <person name="Anthouard V."/>
            <person name="Beever R.E."/>
            <person name="Beffa R."/>
            <person name="Benoit I."/>
            <person name="Bouzid O."/>
            <person name="Brault B."/>
            <person name="Chen Z."/>
            <person name="Choquer M."/>
            <person name="Collemare J."/>
            <person name="Cotton P."/>
            <person name="Danchin E.G."/>
            <person name="Da Silva C."/>
            <person name="Gautier A."/>
            <person name="Giraud C."/>
            <person name="Giraud T."/>
            <person name="Gonzalez C."/>
            <person name="Grossetete S."/>
            <person name="Guldener U."/>
            <person name="Henrissat B."/>
            <person name="Howlett B.J."/>
            <person name="Kodira C."/>
            <person name="Kretschmer M."/>
            <person name="Lappartient A."/>
            <person name="Leroch M."/>
            <person name="Levis C."/>
            <person name="Mauceli E."/>
            <person name="Neuveglise C."/>
            <person name="Oeser B."/>
            <person name="Pearson M."/>
            <person name="Poulain J."/>
            <person name="Poussereau N."/>
            <person name="Quesneville H."/>
            <person name="Rascle C."/>
            <person name="Schumacher J."/>
            <person name="Segurens B."/>
            <person name="Sexton A."/>
            <person name="Silva E."/>
            <person name="Sirven C."/>
            <person name="Soanes D.M."/>
            <person name="Talbot N.J."/>
            <person name="Templeton M."/>
            <person name="Yandava C."/>
            <person name="Yarden O."/>
            <person name="Zeng Q."/>
            <person name="Rollins J.A."/>
            <person name="Lebrun M.H."/>
            <person name="Dickman M."/>
        </authorList>
    </citation>
    <scope>NUCLEOTIDE SEQUENCE [LARGE SCALE GENOMIC DNA]</scope>
    <source>
        <strain evidence="3">T4</strain>
    </source>
</reference>
<sequence>MKPSEAADEVKPFQPKVSDDVKNSFEPDVTEDLERPNQSQEPVKPFKQTESTEALGLNMPNPLKRPREE</sequence>
<dbReference type="AlphaFoldDB" id="G2YEB9"/>
<dbReference type="EMBL" id="FQ790323">
    <property type="protein sequence ID" value="CCD50117.1"/>
    <property type="molecule type" value="Genomic_DNA"/>
</dbReference>
<protein>
    <submittedName>
        <fullName evidence="2">Uncharacterized protein</fullName>
    </submittedName>
</protein>
<dbReference type="HOGENOM" id="CLU_2775660_0_0_1"/>
<dbReference type="InParanoid" id="G2YEB9"/>